<keyword evidence="3" id="KW-1185">Reference proteome</keyword>
<protein>
    <recommendedName>
        <fullName evidence="4">Outer membrane protein beta-barrel domain-containing protein</fullName>
    </recommendedName>
</protein>
<sequence length="252" mass="26379">MNTKLFATAALIAAAISAPAFAQNIGSVGAAVNYTDLNTRLGGNDGTSAVIDGSVAIPLQGAWTVTANGDVSISDNDLSDETVASGAVHLTTKIGDTVRVGGFTALSRPSNDTLWAVGAEAQKYLDKVTLTGLVAYGQSNDLDADLYSVRGEARYFVSDNFRLNAGAGWSRIDTNVNADLWDVNAGGEYKFANSGWSTFAKYTHAESKDLAKLNSDAVRVGVRYTFGGSLKDRDRAGADLATASDLFGFGVR</sequence>
<proteinExistence type="predicted"/>
<evidence type="ECO:0008006" key="4">
    <source>
        <dbReference type="Google" id="ProtNLM"/>
    </source>
</evidence>
<organism evidence="2 3">
    <name type="scientific">Caulobacter segnis</name>
    <dbReference type="NCBI Taxonomy" id="88688"/>
    <lineage>
        <taxon>Bacteria</taxon>
        <taxon>Pseudomonadati</taxon>
        <taxon>Pseudomonadota</taxon>
        <taxon>Alphaproteobacteria</taxon>
        <taxon>Caulobacterales</taxon>
        <taxon>Caulobacteraceae</taxon>
        <taxon>Caulobacter</taxon>
    </lineage>
</organism>
<keyword evidence="1" id="KW-0732">Signal</keyword>
<name>A0ABY5A066_9CAUL</name>
<accession>A0ABY5A066</accession>
<evidence type="ECO:0000256" key="1">
    <source>
        <dbReference type="SAM" id="SignalP"/>
    </source>
</evidence>
<dbReference type="EMBL" id="CP096040">
    <property type="protein sequence ID" value="USQ97844.1"/>
    <property type="molecule type" value="Genomic_DNA"/>
</dbReference>
<feature type="chain" id="PRO_5046132588" description="Outer membrane protein beta-barrel domain-containing protein" evidence="1">
    <location>
        <begin position="23"/>
        <end position="252"/>
    </location>
</feature>
<dbReference type="SUPFAM" id="SSF56935">
    <property type="entry name" value="Porins"/>
    <property type="match status" value="1"/>
</dbReference>
<evidence type="ECO:0000313" key="2">
    <source>
        <dbReference type="EMBL" id="USQ97844.1"/>
    </source>
</evidence>
<dbReference type="Gene3D" id="2.40.160.20">
    <property type="match status" value="1"/>
</dbReference>
<reference evidence="2 3" key="1">
    <citation type="submission" date="2022-04" db="EMBL/GenBank/DDBJ databases">
        <title>Genome sequence of soybean root-associated Caulobacter segnis RL271.</title>
        <authorList>
            <person name="Longley R."/>
            <person name="Bonito G."/>
            <person name="Trigodet F."/>
            <person name="Crosson S."/>
            <person name="Fiebig A."/>
        </authorList>
    </citation>
    <scope>NUCLEOTIDE SEQUENCE [LARGE SCALE GENOMIC DNA]</scope>
    <source>
        <strain evidence="2 3">RL271</strain>
    </source>
</reference>
<dbReference type="Proteomes" id="UP001057520">
    <property type="component" value="Chromosome"/>
</dbReference>
<feature type="signal peptide" evidence="1">
    <location>
        <begin position="1"/>
        <end position="22"/>
    </location>
</feature>
<gene>
    <name evidence="2" type="ORF">MZV50_10030</name>
</gene>
<evidence type="ECO:0000313" key="3">
    <source>
        <dbReference type="Proteomes" id="UP001057520"/>
    </source>
</evidence>